<evidence type="ECO:0000256" key="8">
    <source>
        <dbReference type="ARBA" id="ARBA00038436"/>
    </source>
</evidence>
<dbReference type="GO" id="GO:0015740">
    <property type="term" value="P:C4-dicarboxylate transport"/>
    <property type="evidence" value="ECO:0007669"/>
    <property type="project" value="TreeGrafter"/>
</dbReference>
<proteinExistence type="inferred from homology"/>
<evidence type="ECO:0000256" key="6">
    <source>
        <dbReference type="ARBA" id="ARBA00022989"/>
    </source>
</evidence>
<feature type="transmembrane region" description="Helical" evidence="9">
    <location>
        <begin position="100"/>
        <end position="121"/>
    </location>
</feature>
<keyword evidence="2 9" id="KW-0813">Transport</keyword>
<evidence type="ECO:0000256" key="2">
    <source>
        <dbReference type="ARBA" id="ARBA00022448"/>
    </source>
</evidence>
<evidence type="ECO:0000259" key="10">
    <source>
        <dbReference type="Pfam" id="PF04290"/>
    </source>
</evidence>
<evidence type="ECO:0000256" key="5">
    <source>
        <dbReference type="ARBA" id="ARBA00022692"/>
    </source>
</evidence>
<dbReference type="Proteomes" id="UP000596427">
    <property type="component" value="Chromosome"/>
</dbReference>
<comment type="similarity">
    <text evidence="8 9">Belongs to the TRAP transporter small permease family.</text>
</comment>
<comment type="caution">
    <text evidence="9">Lacks conserved residue(s) required for the propagation of feature annotation.</text>
</comment>
<dbReference type="InterPro" id="IPR007387">
    <property type="entry name" value="TRAP_DctQ"/>
</dbReference>
<evidence type="ECO:0000256" key="9">
    <source>
        <dbReference type="RuleBase" id="RU369079"/>
    </source>
</evidence>
<evidence type="ECO:0000313" key="12">
    <source>
        <dbReference type="Proteomes" id="UP000596427"/>
    </source>
</evidence>
<comment type="subunit">
    <text evidence="9">The complex comprises the extracytoplasmic solute receptor protein and the two transmembrane proteins.</text>
</comment>
<feature type="domain" description="Tripartite ATP-independent periplasmic transporters DctQ component" evidence="10">
    <location>
        <begin position="2"/>
        <end position="129"/>
    </location>
</feature>
<accession>A0A974SLS1</accession>
<evidence type="ECO:0000256" key="7">
    <source>
        <dbReference type="ARBA" id="ARBA00023136"/>
    </source>
</evidence>
<dbReference type="GO" id="GO:0022857">
    <property type="term" value="F:transmembrane transporter activity"/>
    <property type="evidence" value="ECO:0007669"/>
    <property type="project" value="UniProtKB-UniRule"/>
</dbReference>
<evidence type="ECO:0000256" key="3">
    <source>
        <dbReference type="ARBA" id="ARBA00022475"/>
    </source>
</evidence>
<keyword evidence="4 9" id="KW-0997">Cell inner membrane</keyword>
<dbReference type="PANTHER" id="PTHR35011">
    <property type="entry name" value="2,3-DIKETO-L-GULONATE TRAP TRANSPORTER SMALL PERMEASE PROTEIN YIAM"/>
    <property type="match status" value="1"/>
</dbReference>
<evidence type="ECO:0000313" key="11">
    <source>
        <dbReference type="EMBL" id="QRG09907.1"/>
    </source>
</evidence>
<name>A0A974SLS1_9HYPH</name>
<dbReference type="Pfam" id="PF04290">
    <property type="entry name" value="DctQ"/>
    <property type="match status" value="1"/>
</dbReference>
<feature type="transmembrane region" description="Helical" evidence="9">
    <location>
        <begin position="21"/>
        <end position="38"/>
    </location>
</feature>
<feature type="transmembrane region" description="Helical" evidence="9">
    <location>
        <begin position="59"/>
        <end position="80"/>
    </location>
</feature>
<dbReference type="EMBL" id="CP063362">
    <property type="protein sequence ID" value="QRG09907.1"/>
    <property type="molecule type" value="Genomic_DNA"/>
</dbReference>
<keyword evidence="12" id="KW-1185">Reference proteome</keyword>
<dbReference type="GO" id="GO:0005886">
    <property type="term" value="C:plasma membrane"/>
    <property type="evidence" value="ECO:0007669"/>
    <property type="project" value="UniProtKB-SubCell"/>
</dbReference>
<keyword evidence="5 9" id="KW-0812">Transmembrane</keyword>
<comment type="function">
    <text evidence="9">Part of the tripartite ATP-independent periplasmic (TRAP) transport system.</text>
</comment>
<comment type="subcellular location">
    <subcellularLocation>
        <location evidence="1 9">Cell inner membrane</location>
        <topology evidence="1 9">Multi-pass membrane protein</topology>
    </subcellularLocation>
</comment>
<dbReference type="AlphaFoldDB" id="A0A974SLS1"/>
<organism evidence="11 12">
    <name type="scientific">Xanthobacter dioxanivorans</name>
    <dbReference type="NCBI Taxonomy" id="2528964"/>
    <lineage>
        <taxon>Bacteria</taxon>
        <taxon>Pseudomonadati</taxon>
        <taxon>Pseudomonadota</taxon>
        <taxon>Alphaproteobacteria</taxon>
        <taxon>Hyphomicrobiales</taxon>
        <taxon>Xanthobacteraceae</taxon>
        <taxon>Xanthobacter</taxon>
    </lineage>
</organism>
<dbReference type="PANTHER" id="PTHR35011:SF2">
    <property type="entry name" value="2,3-DIKETO-L-GULONATE TRAP TRANSPORTER SMALL PERMEASE PROTEIN YIAM"/>
    <property type="match status" value="1"/>
</dbReference>
<evidence type="ECO:0000256" key="1">
    <source>
        <dbReference type="ARBA" id="ARBA00004429"/>
    </source>
</evidence>
<dbReference type="InterPro" id="IPR055348">
    <property type="entry name" value="DctQ"/>
</dbReference>
<gene>
    <name evidence="11" type="ORF">EZH22_28935</name>
</gene>
<evidence type="ECO:0000256" key="4">
    <source>
        <dbReference type="ARBA" id="ARBA00022519"/>
    </source>
</evidence>
<reference evidence="11 12" key="1">
    <citation type="submission" date="2020-10" db="EMBL/GenBank/DDBJ databases">
        <title>Degradation of 1,4-Dioxane by Xanthobacter sp. YN2, via a Novel Group-2 Soluble Di-Iron Monooxygenase.</title>
        <authorList>
            <person name="Ma F."/>
            <person name="Wang Y."/>
            <person name="Yang J."/>
            <person name="Guo H."/>
            <person name="Su D."/>
            <person name="Yu L."/>
        </authorList>
    </citation>
    <scope>NUCLEOTIDE SEQUENCE [LARGE SCALE GENOMIC DNA]</scope>
    <source>
        <strain evidence="11 12">YN2</strain>
    </source>
</reference>
<keyword evidence="7 9" id="KW-0472">Membrane</keyword>
<sequence length="149" mass="16582">MLTEAFSRGFLGHSYFWAEESVRYLMIWAFFLAIGATGRNGMHIRTEMLVAALPPWGQWVCNMLASLAGLVFSLIMLFASVPQVERYYTMGMMTESTLDLPMWALFLAMPIGAVLLAIYYAGGLVRAWKGKDPFLPLPESGLSETGEKA</sequence>
<protein>
    <recommendedName>
        <fullName evidence="9">TRAP transporter small permease protein</fullName>
    </recommendedName>
</protein>
<keyword evidence="3" id="KW-1003">Cell membrane</keyword>
<dbReference type="KEGG" id="xdi:EZH22_28935"/>
<keyword evidence="6 9" id="KW-1133">Transmembrane helix</keyword>